<name>A0ABQ8YRL8_9EUKA</name>
<accession>A0ABQ8YRL8</accession>
<gene>
    <name evidence="3" type="ORF">M0813_18677</name>
</gene>
<evidence type="ECO:0000259" key="2">
    <source>
        <dbReference type="PROSITE" id="PS50132"/>
    </source>
</evidence>
<dbReference type="InterPro" id="IPR044926">
    <property type="entry name" value="RGS_subdomain_2"/>
</dbReference>
<dbReference type="InterPro" id="IPR016137">
    <property type="entry name" value="RGS"/>
</dbReference>
<proteinExistence type="predicted"/>
<dbReference type="EMBL" id="JAOAOG010000127">
    <property type="protein sequence ID" value="KAJ6247152.1"/>
    <property type="molecule type" value="Genomic_DNA"/>
</dbReference>
<dbReference type="Gene3D" id="1.10.167.10">
    <property type="entry name" value="Regulator of G-protein Signalling 4, domain 2"/>
    <property type="match status" value="1"/>
</dbReference>
<reference evidence="3" key="1">
    <citation type="submission" date="2022-08" db="EMBL/GenBank/DDBJ databases">
        <title>Novel sulfate-reducing endosymbionts in the free-living metamonad Anaeramoeba.</title>
        <authorList>
            <person name="Jerlstrom-Hultqvist J."/>
            <person name="Cepicka I."/>
            <person name="Gallot-Lavallee L."/>
            <person name="Salas-Leiva D."/>
            <person name="Curtis B.A."/>
            <person name="Zahonova K."/>
            <person name="Pipaliya S."/>
            <person name="Dacks J."/>
            <person name="Roger A.J."/>
        </authorList>
    </citation>
    <scope>NUCLEOTIDE SEQUENCE</scope>
    <source>
        <strain evidence="3">Schooner1</strain>
    </source>
</reference>
<dbReference type="SUPFAM" id="SSF48097">
    <property type="entry name" value="Regulator of G-protein signaling, RGS"/>
    <property type="match status" value="1"/>
</dbReference>
<evidence type="ECO:0000259" key="1">
    <source>
        <dbReference type="PROSITE" id="PS50112"/>
    </source>
</evidence>
<dbReference type="InterPro" id="IPR000014">
    <property type="entry name" value="PAS"/>
</dbReference>
<dbReference type="Proteomes" id="UP001150062">
    <property type="component" value="Unassembled WGS sequence"/>
</dbReference>
<feature type="domain" description="PAS" evidence="1">
    <location>
        <begin position="14"/>
        <end position="70"/>
    </location>
</feature>
<dbReference type="PANTHER" id="PTHR10845">
    <property type="entry name" value="REGULATOR OF G PROTEIN SIGNALING"/>
    <property type="match status" value="1"/>
</dbReference>
<dbReference type="PROSITE" id="PS50132">
    <property type="entry name" value="RGS"/>
    <property type="match status" value="1"/>
</dbReference>
<organism evidence="3 4">
    <name type="scientific">Anaeramoeba flamelloides</name>
    <dbReference type="NCBI Taxonomy" id="1746091"/>
    <lineage>
        <taxon>Eukaryota</taxon>
        <taxon>Metamonada</taxon>
        <taxon>Anaeramoebidae</taxon>
        <taxon>Anaeramoeba</taxon>
    </lineage>
</organism>
<dbReference type="CDD" id="cd07440">
    <property type="entry name" value="RGS"/>
    <property type="match status" value="1"/>
</dbReference>
<feature type="domain" description="RGS" evidence="2">
    <location>
        <begin position="400"/>
        <end position="518"/>
    </location>
</feature>
<evidence type="ECO:0000313" key="4">
    <source>
        <dbReference type="Proteomes" id="UP001150062"/>
    </source>
</evidence>
<dbReference type="SMART" id="SM00315">
    <property type="entry name" value="RGS"/>
    <property type="match status" value="1"/>
</dbReference>
<evidence type="ECO:0000313" key="3">
    <source>
        <dbReference type="EMBL" id="KAJ6247152.1"/>
    </source>
</evidence>
<dbReference type="PRINTS" id="PR01301">
    <property type="entry name" value="RGSPROTEIN"/>
</dbReference>
<protein>
    <submittedName>
        <fullName evidence="3">Regulator of g protein signaling</fullName>
    </submittedName>
</protein>
<dbReference type="InterPro" id="IPR036305">
    <property type="entry name" value="RGS_sf"/>
</dbReference>
<keyword evidence="4" id="KW-1185">Reference proteome</keyword>
<sequence>MGNFQTQKQIKKRKAKSYIKQLDNSDKPVCIIDSEYHFIYANMKCFKYLGFAGEGITNRSLSNLSPLIQPAQNLENKIYAKQEVTLASQYFKFASSEKRSCNWVFENKNYLYNTTIKLFLIKIYSKPAVQVEIFEESNFPISQSSSKIVKFPKHNSTNDLKIQSNQSKTSLSGSFSKSQIIQPTQNSQSLQEQIQKIEYTIKICLEKNKNLKGLVKTLRNKYKNLKQSFNKTESFSVSLKMDPINVSSLKTINKIIEDMPKYAIYYNELDLTDMEYSDYVIFENQKPLLEKVAKYKKDLLNQLMYLGQLFTMQTEIYQQEELKALRLMKLFEMKDISSKIEKEIKNDVSESKGTHVAIINKKHSKKSNEKKKHNEKKKKNIDINTILSKNNITINYNFVPFNKLLTNPKYSEYFIEFLKSVQKEENYYFIQDIKKFQTLTDKSNIKKESIKVFKKYILDGSDDQINISSGVKNNIIEYFESKDYNTGIYKQAYEEVYNLLLNDSYLSFIESLYYEKLQKSVPNFNW</sequence>
<dbReference type="PANTHER" id="PTHR10845:SF192">
    <property type="entry name" value="DOUBLE HIT, ISOFORM B"/>
    <property type="match status" value="1"/>
</dbReference>
<comment type="caution">
    <text evidence="3">The sequence shown here is derived from an EMBL/GenBank/DDBJ whole genome shotgun (WGS) entry which is preliminary data.</text>
</comment>
<dbReference type="Pfam" id="PF00615">
    <property type="entry name" value="RGS"/>
    <property type="match status" value="1"/>
</dbReference>
<dbReference type="PROSITE" id="PS50112">
    <property type="entry name" value="PAS"/>
    <property type="match status" value="1"/>
</dbReference>